<dbReference type="InterPro" id="IPR008969">
    <property type="entry name" value="CarboxyPept-like_regulatory"/>
</dbReference>
<keyword evidence="6 7" id="KW-0998">Cell outer membrane</keyword>
<evidence type="ECO:0000256" key="3">
    <source>
        <dbReference type="ARBA" id="ARBA00022452"/>
    </source>
</evidence>
<evidence type="ECO:0000256" key="4">
    <source>
        <dbReference type="ARBA" id="ARBA00022692"/>
    </source>
</evidence>
<dbReference type="NCBIfam" id="TIGR04057">
    <property type="entry name" value="SusC_RagA_signa"/>
    <property type="match status" value="1"/>
</dbReference>
<dbReference type="InterPro" id="IPR037066">
    <property type="entry name" value="Plug_dom_sf"/>
</dbReference>
<dbReference type="InterPro" id="IPR023996">
    <property type="entry name" value="TonB-dep_OMP_SusC/RagA"/>
</dbReference>
<evidence type="ECO:0000256" key="7">
    <source>
        <dbReference type="PROSITE-ProRule" id="PRU01360"/>
    </source>
</evidence>
<sequence>MKQSLLLIIFTITQLMAFGQAKDNKNNDRVTISGSYTLRRVFEIIREQTGRQVTYANSYIDDQEVVTVKLKNSTIDEVLQTVLKGKKLQWVYNHNYITIRPKMENAGIMNFNDMAPPIDISGKVTTDKGEPLPGATVLVFGTEKGATTNNSGKFELANVANSATLIVSYTGFDMQSVKLNGRSHVDIKLNKSILEMATVSVYSSGYQNISKERATGSYDYVSEEQLDKVVATDILSKLNGIASGVVFNSKLGGGEKEIAIRGRSTIFGSATPLIVVDNFPYDGMIENINPNDIASITVLKDAAAASIWGVRAGNGVIVITTKKGRFNQPMQMELVTNFTLTEKPDLYYNPRFVSASDFIDLERSLFNKGVYDAKFTDPSFPVISPVINMLEKIKNGSLSKSIGEQRINELRNVDSRKELRDQFYRNGLSQQYALNLRQGNNVMSNFLSVGYDRVASSQKGQGNNRFTLNYLTTFSPIRKLEFTFGVNYIQSESSTDNTVSRLARSLYPYNRFTDSNGNELPIDLDYQPDFTASAPSKGFLNWQFYPMDELKQKLNVNTIKNFDTRITAGIKYSFFKRFSIDIKGQYERGVNNNQSLHKQGSYYTRNFINQYATLINDKVTKFNIPLGDIMDYKNSELLSKGIRAQLNFNYNEKKHTIIALLGTEARESKNDSRTGVYYGYNENNATSAIINPWQIYPRYPRGDAGTIPYNPTINGNIDRVRSFFANAAYTFNAKYILTVSGRIDQSNLFGVNSNQKSVPLWSTGVKWNISQESFCQIAWLPLLQLRSTYGYNGNLNRAVSAYTTAEFSVDTDPLGSYVYGTINSAANPDLRWEKIGILNLGIDFSLKNNVITGSIEYFTKSGKDIIGDTPLPPSTGFITAKGNFSNMKGKGIDLTINSNVGRKNFFCRTTLMISHATDIVTKYSGSHDQPYLNGTYIPVVEGRPVNSIYSFKWGGLNPKNGNPQGYLGDTLTENYSAFQYLPIEQWDYIGPAQPVYSGSLQNTIIWKNISLYINIIYKGGYYFRRESVNYSDFASGVGPGLHKDYLKRWKQPGDEMNTQVPSELFESNFARDFFYNASNILIERGDHIRLQNINLTLNLNRKIIKELPFNNMLLYLTANNLGVLWRMNKQGIDPDYGSSMPSPRSYSLGVKASF</sequence>
<keyword evidence="11" id="KW-1185">Reference proteome</keyword>
<reference evidence="10 11" key="1">
    <citation type="submission" date="2022-10" db="EMBL/GenBank/DDBJ databases">
        <title>Chitinophaga nivalis PC15 sp. nov., isolated from Pyeongchang county, South Korea.</title>
        <authorList>
            <person name="Trinh H.N."/>
        </authorList>
    </citation>
    <scope>NUCLEOTIDE SEQUENCE [LARGE SCALE GENOMIC DNA]</scope>
    <source>
        <strain evidence="10 11">PC14</strain>
    </source>
</reference>
<dbReference type="NCBIfam" id="TIGR04056">
    <property type="entry name" value="OMP_RagA_SusC"/>
    <property type="match status" value="1"/>
</dbReference>
<dbReference type="EMBL" id="JAPDNS010000002">
    <property type="protein sequence ID" value="MCW3486205.1"/>
    <property type="molecule type" value="Genomic_DNA"/>
</dbReference>
<evidence type="ECO:0000256" key="5">
    <source>
        <dbReference type="ARBA" id="ARBA00023136"/>
    </source>
</evidence>
<dbReference type="Gene3D" id="2.60.40.1120">
    <property type="entry name" value="Carboxypeptidase-like, regulatory domain"/>
    <property type="match status" value="1"/>
</dbReference>
<dbReference type="InterPro" id="IPR011662">
    <property type="entry name" value="Secretin/TonB_short_N"/>
</dbReference>
<feature type="domain" description="Secretin/TonB short N-terminal" evidence="8">
    <location>
        <begin position="64"/>
        <end position="102"/>
    </location>
</feature>
<protein>
    <submittedName>
        <fullName evidence="10">SusC/RagA family TonB-linked outer membrane protein</fullName>
    </submittedName>
</protein>
<evidence type="ECO:0000313" key="11">
    <source>
        <dbReference type="Proteomes" id="UP001207742"/>
    </source>
</evidence>
<organism evidence="10 11">
    <name type="scientific">Chitinophaga nivalis</name>
    <dbReference type="NCBI Taxonomy" id="2991709"/>
    <lineage>
        <taxon>Bacteria</taxon>
        <taxon>Pseudomonadati</taxon>
        <taxon>Bacteroidota</taxon>
        <taxon>Chitinophagia</taxon>
        <taxon>Chitinophagales</taxon>
        <taxon>Chitinophagaceae</taxon>
        <taxon>Chitinophaga</taxon>
    </lineage>
</organism>
<dbReference type="InterPro" id="IPR039426">
    <property type="entry name" value="TonB-dep_rcpt-like"/>
</dbReference>
<dbReference type="Gene3D" id="2.170.130.10">
    <property type="entry name" value="TonB-dependent receptor, plug domain"/>
    <property type="match status" value="1"/>
</dbReference>
<dbReference type="InterPro" id="IPR012910">
    <property type="entry name" value="Plug_dom"/>
</dbReference>
<dbReference type="Gene3D" id="2.40.170.20">
    <property type="entry name" value="TonB-dependent receptor, beta-barrel domain"/>
    <property type="match status" value="1"/>
</dbReference>
<keyword evidence="5 7" id="KW-0472">Membrane</keyword>
<evidence type="ECO:0000256" key="6">
    <source>
        <dbReference type="ARBA" id="ARBA00023237"/>
    </source>
</evidence>
<evidence type="ECO:0000313" key="10">
    <source>
        <dbReference type="EMBL" id="MCW3486205.1"/>
    </source>
</evidence>
<evidence type="ECO:0000259" key="9">
    <source>
        <dbReference type="Pfam" id="PF07715"/>
    </source>
</evidence>
<comment type="caution">
    <text evidence="10">The sequence shown here is derived from an EMBL/GenBank/DDBJ whole genome shotgun (WGS) entry which is preliminary data.</text>
</comment>
<dbReference type="SUPFAM" id="SSF56935">
    <property type="entry name" value="Porins"/>
    <property type="match status" value="1"/>
</dbReference>
<evidence type="ECO:0000256" key="2">
    <source>
        <dbReference type="ARBA" id="ARBA00022448"/>
    </source>
</evidence>
<dbReference type="Pfam" id="PF07715">
    <property type="entry name" value="Plug"/>
    <property type="match status" value="1"/>
</dbReference>
<comment type="similarity">
    <text evidence="7">Belongs to the TonB-dependent receptor family.</text>
</comment>
<dbReference type="InterPro" id="IPR036942">
    <property type="entry name" value="Beta-barrel_TonB_sf"/>
</dbReference>
<evidence type="ECO:0000259" key="8">
    <source>
        <dbReference type="Pfam" id="PF07660"/>
    </source>
</evidence>
<dbReference type="SUPFAM" id="SSF49464">
    <property type="entry name" value="Carboxypeptidase regulatory domain-like"/>
    <property type="match status" value="1"/>
</dbReference>
<keyword evidence="2 7" id="KW-0813">Transport</keyword>
<accession>A0ABT3IR16</accession>
<evidence type="ECO:0000256" key="1">
    <source>
        <dbReference type="ARBA" id="ARBA00004571"/>
    </source>
</evidence>
<feature type="domain" description="TonB-dependent receptor plug" evidence="9">
    <location>
        <begin position="211"/>
        <end position="316"/>
    </location>
</feature>
<dbReference type="PROSITE" id="PS52016">
    <property type="entry name" value="TONB_DEPENDENT_REC_3"/>
    <property type="match status" value="1"/>
</dbReference>
<comment type="subcellular location">
    <subcellularLocation>
        <location evidence="1 7">Cell outer membrane</location>
        <topology evidence="1 7">Multi-pass membrane protein</topology>
    </subcellularLocation>
</comment>
<gene>
    <name evidence="10" type="ORF">OL497_20045</name>
</gene>
<keyword evidence="4 7" id="KW-0812">Transmembrane</keyword>
<keyword evidence="3 7" id="KW-1134">Transmembrane beta strand</keyword>
<dbReference type="Pfam" id="PF07660">
    <property type="entry name" value="STN"/>
    <property type="match status" value="1"/>
</dbReference>
<dbReference type="InterPro" id="IPR023997">
    <property type="entry name" value="TonB-dep_OMP_SusC/RagA_CS"/>
</dbReference>
<dbReference type="RefSeq" id="WP_264733021.1">
    <property type="nucleotide sequence ID" value="NZ_JAPDNR010000001.1"/>
</dbReference>
<dbReference type="Pfam" id="PF13715">
    <property type="entry name" value="CarbopepD_reg_2"/>
    <property type="match status" value="1"/>
</dbReference>
<proteinExistence type="inferred from homology"/>
<name>A0ABT3IR16_9BACT</name>
<dbReference type="Proteomes" id="UP001207742">
    <property type="component" value="Unassembled WGS sequence"/>
</dbReference>